<evidence type="ECO:0000313" key="3">
    <source>
        <dbReference type="Proteomes" id="UP001352852"/>
    </source>
</evidence>
<feature type="compositionally biased region" description="Acidic residues" evidence="1">
    <location>
        <begin position="1"/>
        <end position="10"/>
    </location>
</feature>
<gene>
    <name evidence="2" type="ORF">CHARACLAT_029159</name>
</gene>
<name>A0ABU7CUC2_9TELE</name>
<accession>A0ABU7CUC2</accession>
<organism evidence="2 3">
    <name type="scientific">Characodon lateralis</name>
    <dbReference type="NCBI Taxonomy" id="208331"/>
    <lineage>
        <taxon>Eukaryota</taxon>
        <taxon>Metazoa</taxon>
        <taxon>Chordata</taxon>
        <taxon>Craniata</taxon>
        <taxon>Vertebrata</taxon>
        <taxon>Euteleostomi</taxon>
        <taxon>Actinopterygii</taxon>
        <taxon>Neopterygii</taxon>
        <taxon>Teleostei</taxon>
        <taxon>Neoteleostei</taxon>
        <taxon>Acanthomorphata</taxon>
        <taxon>Ovalentaria</taxon>
        <taxon>Atherinomorphae</taxon>
        <taxon>Cyprinodontiformes</taxon>
        <taxon>Goodeidae</taxon>
        <taxon>Characodon</taxon>
    </lineage>
</organism>
<feature type="region of interest" description="Disordered" evidence="1">
    <location>
        <begin position="285"/>
        <end position="307"/>
    </location>
</feature>
<feature type="compositionally biased region" description="Basic and acidic residues" evidence="1">
    <location>
        <begin position="28"/>
        <end position="44"/>
    </location>
</feature>
<feature type="region of interest" description="Disordered" evidence="1">
    <location>
        <begin position="1"/>
        <end position="75"/>
    </location>
</feature>
<comment type="caution">
    <text evidence="2">The sequence shown here is derived from an EMBL/GenBank/DDBJ whole genome shotgun (WGS) entry which is preliminary data.</text>
</comment>
<feature type="compositionally biased region" description="Polar residues" evidence="1">
    <location>
        <begin position="293"/>
        <end position="303"/>
    </location>
</feature>
<keyword evidence="3" id="KW-1185">Reference proteome</keyword>
<feature type="compositionally biased region" description="Polar residues" evidence="1">
    <location>
        <begin position="45"/>
        <end position="57"/>
    </location>
</feature>
<reference evidence="2 3" key="1">
    <citation type="submission" date="2021-06" db="EMBL/GenBank/DDBJ databases">
        <authorList>
            <person name="Palmer J.M."/>
        </authorList>
    </citation>
    <scope>NUCLEOTIDE SEQUENCE [LARGE SCALE GENOMIC DNA]</scope>
    <source>
        <strain evidence="2 3">CL_MEX2019</strain>
        <tissue evidence="2">Muscle</tissue>
    </source>
</reference>
<sequence length="387" mass="43866">MAAEGGEDVQNEERVGLKRKPTGPPRLLLERTRTGSAGEDRSETKLTGNIEETSATCSDAPAQSEGELTCRGRQTAAGKRMRRRWWSRISSAVVCIRRHEEDTGSMVSPPEGVLQKHDGVLLKDREESRETDLKKMRNIFKKFLASPDVQQHPDLNRKSKSSPSFQTKLQKFFVRAGKRRTVLLGTMEDMKVEEDQHTSKLTELPDGHPEVQRFLQQTGHQDLAEEPELPTEIQDKDAEVGSEMIQSAHISQVLVQDVSSEEDEVLFDSELVVDLHHQPPFEFSSEEKMFQASRPSQPSTNRPSIRIELYPPDDISQEEEEEDECWEGVSSSENHLLHLLCYDHNERQLLQVAHSLVRTAVTAAVDQLTREQQSNGNSIHEEPQGCW</sequence>
<proteinExistence type="predicted"/>
<evidence type="ECO:0000256" key="1">
    <source>
        <dbReference type="SAM" id="MobiDB-lite"/>
    </source>
</evidence>
<evidence type="ECO:0000313" key="2">
    <source>
        <dbReference type="EMBL" id="MED6265805.1"/>
    </source>
</evidence>
<protein>
    <submittedName>
        <fullName evidence="2">Uncharacterized protein</fullName>
    </submittedName>
</protein>
<dbReference type="Proteomes" id="UP001352852">
    <property type="component" value="Unassembled WGS sequence"/>
</dbReference>
<dbReference type="EMBL" id="JAHUTJ010004053">
    <property type="protein sequence ID" value="MED6265805.1"/>
    <property type="molecule type" value="Genomic_DNA"/>
</dbReference>